<dbReference type="InterPro" id="IPR013767">
    <property type="entry name" value="PAS_fold"/>
</dbReference>
<keyword evidence="2" id="KW-1133">Transmembrane helix</keyword>
<dbReference type="Pfam" id="PF02518">
    <property type="entry name" value="HATPase_c"/>
    <property type="match status" value="1"/>
</dbReference>
<proteinExistence type="predicted"/>
<dbReference type="InterPro" id="IPR000014">
    <property type="entry name" value="PAS"/>
</dbReference>
<evidence type="ECO:0000256" key="2">
    <source>
        <dbReference type="SAM" id="Phobius"/>
    </source>
</evidence>
<feature type="transmembrane region" description="Helical" evidence="2">
    <location>
        <begin position="172"/>
        <end position="194"/>
    </location>
</feature>
<feature type="domain" description="PAS" evidence="4">
    <location>
        <begin position="219"/>
        <end position="249"/>
    </location>
</feature>
<keyword evidence="2" id="KW-0472">Membrane</keyword>
<protein>
    <submittedName>
        <fullName evidence="5">Sensor histidine kinase</fullName>
    </submittedName>
</protein>
<dbReference type="SMART" id="SM00091">
    <property type="entry name" value="PAS"/>
    <property type="match status" value="1"/>
</dbReference>
<evidence type="ECO:0000313" key="5">
    <source>
        <dbReference type="EMBL" id="MBU5483892.1"/>
    </source>
</evidence>
<keyword evidence="5" id="KW-0808">Transferase</keyword>
<dbReference type="PROSITE" id="PS50109">
    <property type="entry name" value="HIS_KIN"/>
    <property type="match status" value="1"/>
</dbReference>
<feature type="transmembrane region" description="Helical" evidence="2">
    <location>
        <begin position="12"/>
        <end position="31"/>
    </location>
</feature>
<accession>A0ABS6EGJ5</accession>
<evidence type="ECO:0000256" key="1">
    <source>
        <dbReference type="ARBA" id="ARBA00022553"/>
    </source>
</evidence>
<feature type="domain" description="Histidine kinase" evidence="3">
    <location>
        <begin position="335"/>
        <end position="529"/>
    </location>
</feature>
<keyword evidence="2" id="KW-0812">Transmembrane</keyword>
<dbReference type="Proteomes" id="UP000726170">
    <property type="component" value="Unassembled WGS sequence"/>
</dbReference>
<reference evidence="5 6" key="1">
    <citation type="submission" date="2021-06" db="EMBL/GenBank/DDBJ databases">
        <authorList>
            <person name="Sun Q."/>
            <person name="Li D."/>
        </authorList>
    </citation>
    <scope>NUCLEOTIDE SEQUENCE [LARGE SCALE GENOMIC DNA]</scope>
    <source>
        <strain evidence="5 6">MSJ-11</strain>
    </source>
</reference>
<dbReference type="GO" id="GO:0016301">
    <property type="term" value="F:kinase activity"/>
    <property type="evidence" value="ECO:0007669"/>
    <property type="project" value="UniProtKB-KW"/>
</dbReference>
<evidence type="ECO:0000259" key="4">
    <source>
        <dbReference type="PROSITE" id="PS50112"/>
    </source>
</evidence>
<dbReference type="Pfam" id="PF14689">
    <property type="entry name" value="SPOB_a"/>
    <property type="match status" value="1"/>
</dbReference>
<keyword evidence="1" id="KW-0597">Phosphoprotein</keyword>
<keyword evidence="6" id="KW-1185">Reference proteome</keyword>
<comment type="caution">
    <text evidence="5">The sequence shown here is derived from an EMBL/GenBank/DDBJ whole genome shotgun (WGS) entry which is preliminary data.</text>
</comment>
<evidence type="ECO:0000259" key="3">
    <source>
        <dbReference type="PROSITE" id="PS50109"/>
    </source>
</evidence>
<dbReference type="EMBL" id="JAHLQF010000002">
    <property type="protein sequence ID" value="MBU5483892.1"/>
    <property type="molecule type" value="Genomic_DNA"/>
</dbReference>
<dbReference type="InterPro" id="IPR005467">
    <property type="entry name" value="His_kinase_dom"/>
</dbReference>
<gene>
    <name evidence="5" type="ORF">KQI86_06090</name>
</gene>
<dbReference type="SMART" id="SM00387">
    <property type="entry name" value="HATPase_c"/>
    <property type="match status" value="1"/>
</dbReference>
<dbReference type="InterPro" id="IPR003594">
    <property type="entry name" value="HATPase_dom"/>
</dbReference>
<name>A0ABS6EGJ5_9CLOT</name>
<dbReference type="RefSeq" id="WP_216438395.1">
    <property type="nucleotide sequence ID" value="NZ_JAHLQF010000002.1"/>
</dbReference>
<dbReference type="CDD" id="cd00130">
    <property type="entry name" value="PAS"/>
    <property type="match status" value="1"/>
</dbReference>
<sequence length="529" mass="58963">MGNSNIKLKTKIVYLSFTVVFISLAITAVFMSKLRMSWVRKEMEINLMNTTKILSKSPMVIEILKNKGEKEPLQKYIKDIAVSSKNIDQIVIMDLSGNTYANSDLEEIGFNKDISIGEEAALKNNIYLKDMIENFGRLIITFVPVRDEKDLPVGYVTAKVTMKNIERYNYEILVAIILVVTSGLMIGTVSSLIISNSVKNSLLGYEAEQISKLFIQKQEVLDSLDEGIIAVDENLKITLYNSAAIDILGGKEDIIGEDVFKLIPNSNLSEVFLSGEAQYNKEMIINDTIILTNRIPILEKEKVIGAVTIFRDKTELTRLAEEVTGVKQVVEALRANNHEFLNKLHVILGLIHIGETDEAKRYIINQTKIHQQKTSIVINKIKDSTVAALMLGKISRAKEMGVDLSINPKSVLNKCTGRVNSHNMVTIVGNLLENAIETVSITEKDEKNVEILILESDKSIVIKVIDTGDGIERENIEHICKSGFSTKGENRGRGLFIVKGILDNLKGEIYFFTEPAKGSEVKVIIPKGD</sequence>
<organism evidence="5 6">
    <name type="scientific">Clostridium mobile</name>
    <dbReference type="NCBI Taxonomy" id="2841512"/>
    <lineage>
        <taxon>Bacteria</taxon>
        <taxon>Bacillati</taxon>
        <taxon>Bacillota</taxon>
        <taxon>Clostridia</taxon>
        <taxon>Eubacteriales</taxon>
        <taxon>Clostridiaceae</taxon>
        <taxon>Clostridium</taxon>
    </lineage>
</organism>
<dbReference type="PANTHER" id="PTHR43547:SF10">
    <property type="entry name" value="SENSOR HISTIDINE KINASE DCUS"/>
    <property type="match status" value="1"/>
</dbReference>
<dbReference type="PANTHER" id="PTHR43547">
    <property type="entry name" value="TWO-COMPONENT HISTIDINE KINASE"/>
    <property type="match status" value="1"/>
</dbReference>
<dbReference type="InterPro" id="IPR039506">
    <property type="entry name" value="SPOB_a"/>
</dbReference>
<keyword evidence="5" id="KW-0418">Kinase</keyword>
<evidence type="ECO:0000313" key="6">
    <source>
        <dbReference type="Proteomes" id="UP000726170"/>
    </source>
</evidence>
<dbReference type="PROSITE" id="PS50112">
    <property type="entry name" value="PAS"/>
    <property type="match status" value="1"/>
</dbReference>
<dbReference type="Pfam" id="PF00989">
    <property type="entry name" value="PAS"/>
    <property type="match status" value="1"/>
</dbReference>